<evidence type="ECO:0000313" key="3">
    <source>
        <dbReference type="EMBL" id="MFC4498513.1"/>
    </source>
</evidence>
<dbReference type="InterPro" id="IPR027417">
    <property type="entry name" value="P-loop_NTPase"/>
</dbReference>
<dbReference type="Pfam" id="PF17289">
    <property type="entry name" value="Terminase_6C"/>
    <property type="match status" value="1"/>
</dbReference>
<sequence>MGTPLDATEHELTLGLPEEAESGPETAGIDHALVSDIIDKIIVVIDELSGHPLRPYQLPFARRILESLIIEDSAKLTALWSRQSGKSETVADVVAGAAIMLPRLAKVFPSLLGKFKEGLWIGVFAPTDEMSETLFSRIVGRLTSDRAQDILADPEIDEKLVARGKVLLLKRCGSLIRKQTAHPKAMIEGQTYHLVVIDEAQAADDKVLNKSIGPMLASTAGLMVMTGTPTYTKSGFYEQIQKNRRNANRKGRQQDHFQVDWKTVSKHVPRYKKFVQSEMDRLGEDSDEFKLSYRLIWLLDKGMLVTSDRFDALGDTSMRVVQEWHRSPVVVGIDPARKTDSTVVTVCWVNWDYPDEYGNFEHRVLNWLDLQGLDWESQYYRIVEFLNHYSVFAIGIDAGGLGDVVASRLRVLMPYAQIVDLKSDRTNQTKRWAHMMDLMSKGLVVWPAHAKTRSTKNWRNFRQQMEDAELNYQGPHIIVAAPEVDAAHDDYVDSLSNALYLTADLTMPEVEMHNTPW</sequence>
<feature type="domain" description="Terminase large subunit gp17-like C-terminal" evidence="2">
    <location>
        <begin position="331"/>
        <end position="499"/>
    </location>
</feature>
<dbReference type="EMBL" id="JBHSFK010000002">
    <property type="protein sequence ID" value="MFC4498513.1"/>
    <property type="molecule type" value="Genomic_DNA"/>
</dbReference>
<protein>
    <submittedName>
        <fullName evidence="3">Terminase large subunit domain-containing protein</fullName>
    </submittedName>
</protein>
<evidence type="ECO:0000259" key="2">
    <source>
        <dbReference type="Pfam" id="PF17289"/>
    </source>
</evidence>
<gene>
    <name evidence="3" type="ORF">ACFPIH_03070</name>
</gene>
<dbReference type="InterPro" id="IPR035421">
    <property type="entry name" value="Terminase_6C"/>
</dbReference>
<reference evidence="4" key="1">
    <citation type="journal article" date="2019" name="Int. J. Syst. Evol. Microbiol.">
        <title>The Global Catalogue of Microorganisms (GCM) 10K type strain sequencing project: providing services to taxonomists for standard genome sequencing and annotation.</title>
        <authorList>
            <consortium name="The Broad Institute Genomics Platform"/>
            <consortium name="The Broad Institute Genome Sequencing Center for Infectious Disease"/>
            <person name="Wu L."/>
            <person name="Ma J."/>
        </authorList>
    </citation>
    <scope>NUCLEOTIDE SEQUENCE [LARGE SCALE GENOMIC DNA]</scope>
    <source>
        <strain evidence="4">CGMCC 4.7177</strain>
    </source>
</reference>
<dbReference type="Gene3D" id="3.40.50.300">
    <property type="entry name" value="P-loop containing nucleotide triphosphate hydrolases"/>
    <property type="match status" value="1"/>
</dbReference>
<proteinExistence type="predicted"/>
<dbReference type="Gene3D" id="3.30.420.240">
    <property type="match status" value="1"/>
</dbReference>
<comment type="caution">
    <text evidence="3">The sequence shown here is derived from an EMBL/GenBank/DDBJ whole genome shotgun (WGS) entry which is preliminary data.</text>
</comment>
<dbReference type="Proteomes" id="UP001595839">
    <property type="component" value="Unassembled WGS sequence"/>
</dbReference>
<keyword evidence="4" id="KW-1185">Reference proteome</keyword>
<evidence type="ECO:0000313" key="4">
    <source>
        <dbReference type="Proteomes" id="UP001595839"/>
    </source>
</evidence>
<evidence type="ECO:0000256" key="1">
    <source>
        <dbReference type="ARBA" id="ARBA00022612"/>
    </source>
</evidence>
<accession>A0ABV9AJ11</accession>
<keyword evidence="1" id="KW-1188">Viral release from host cell</keyword>
<dbReference type="RefSeq" id="WP_381167909.1">
    <property type="nucleotide sequence ID" value="NZ_JBHSFK010000002.1"/>
</dbReference>
<dbReference type="Pfam" id="PF03237">
    <property type="entry name" value="Terminase_6N"/>
    <property type="match status" value="1"/>
</dbReference>
<name>A0ABV9AJ11_9ACTN</name>
<organism evidence="3 4">
    <name type="scientific">Streptomyces vulcanius</name>
    <dbReference type="NCBI Taxonomy" id="1441876"/>
    <lineage>
        <taxon>Bacteria</taxon>
        <taxon>Bacillati</taxon>
        <taxon>Actinomycetota</taxon>
        <taxon>Actinomycetes</taxon>
        <taxon>Kitasatosporales</taxon>
        <taxon>Streptomycetaceae</taxon>
        <taxon>Streptomyces</taxon>
    </lineage>
</organism>